<keyword evidence="3" id="KW-1185">Reference proteome</keyword>
<evidence type="ECO:0000256" key="1">
    <source>
        <dbReference type="SAM" id="SignalP"/>
    </source>
</evidence>
<gene>
    <name evidence="2" type="ORF">FHS21_003916</name>
</gene>
<sequence>MNHMRLLKKCKTLAVIALILFFGQVTPSFSDDAKSCVIGTENEKGWLFVNNCDRDVVIEICFEEASEEPLNCASVVQHQGDQLYPATVIAAKGGLQLLSVAGRSGIRWGACYHNPRDDRNPGKPEGEYKFTYRCMESNVE</sequence>
<accession>A0A839U8R2</accession>
<protein>
    <submittedName>
        <fullName evidence="2">Uncharacterized protein</fullName>
    </submittedName>
</protein>
<feature type="chain" id="PRO_5033012906" evidence="1">
    <location>
        <begin position="31"/>
        <end position="140"/>
    </location>
</feature>
<proteinExistence type="predicted"/>
<name>A0A839U8R2_9HYPH</name>
<reference evidence="2 3" key="1">
    <citation type="submission" date="2020-08" db="EMBL/GenBank/DDBJ databases">
        <title>Genomic Encyclopedia of Type Strains, Phase III (KMG-III): the genomes of soil and plant-associated and newly described type strains.</title>
        <authorList>
            <person name="Whitman W."/>
        </authorList>
    </citation>
    <scope>NUCLEOTIDE SEQUENCE [LARGE SCALE GENOMIC DNA]</scope>
    <source>
        <strain evidence="2 3">CECT 7015</strain>
    </source>
</reference>
<keyword evidence="1" id="KW-0732">Signal</keyword>
<feature type="signal peptide" evidence="1">
    <location>
        <begin position="1"/>
        <end position="30"/>
    </location>
</feature>
<dbReference type="EMBL" id="JACHXN010000012">
    <property type="protein sequence ID" value="MBB3147496.1"/>
    <property type="molecule type" value="Genomic_DNA"/>
</dbReference>
<comment type="caution">
    <text evidence="2">The sequence shown here is derived from an EMBL/GenBank/DDBJ whole genome shotgun (WGS) entry which is preliminary data.</text>
</comment>
<evidence type="ECO:0000313" key="2">
    <source>
        <dbReference type="EMBL" id="MBB3147496.1"/>
    </source>
</evidence>
<dbReference type="Proteomes" id="UP000554520">
    <property type="component" value="Unassembled WGS sequence"/>
</dbReference>
<evidence type="ECO:0000313" key="3">
    <source>
        <dbReference type="Proteomes" id="UP000554520"/>
    </source>
</evidence>
<dbReference type="RefSeq" id="WP_158482170.1">
    <property type="nucleotide sequence ID" value="NZ_JACHXN010000012.1"/>
</dbReference>
<organism evidence="2 3">
    <name type="scientific">Phyllobacterium trifolii</name>
    <dbReference type="NCBI Taxonomy" id="300193"/>
    <lineage>
        <taxon>Bacteria</taxon>
        <taxon>Pseudomonadati</taxon>
        <taxon>Pseudomonadota</taxon>
        <taxon>Alphaproteobacteria</taxon>
        <taxon>Hyphomicrobiales</taxon>
        <taxon>Phyllobacteriaceae</taxon>
        <taxon>Phyllobacterium</taxon>
    </lineage>
</organism>
<dbReference type="AlphaFoldDB" id="A0A839U8R2"/>